<reference evidence="2" key="1">
    <citation type="submission" date="2020-08" db="EMBL/GenBank/DDBJ databases">
        <title>Genome public.</title>
        <authorList>
            <person name="Liu C."/>
            <person name="Sun Q."/>
        </authorList>
    </citation>
    <scope>NUCLEOTIDE SEQUENCE</scope>
    <source>
        <strain evidence="2">BX1005</strain>
    </source>
</reference>
<keyword evidence="1" id="KW-0472">Membrane</keyword>
<evidence type="ECO:0000313" key="2">
    <source>
        <dbReference type="EMBL" id="MBC5714853.1"/>
    </source>
</evidence>
<protein>
    <recommendedName>
        <fullName evidence="4">Transglycosylase</fullName>
    </recommendedName>
</protein>
<dbReference type="Proteomes" id="UP000606720">
    <property type="component" value="Unassembled WGS sequence"/>
</dbReference>
<keyword evidence="1" id="KW-1133">Transmembrane helix</keyword>
<gene>
    <name evidence="2" type="ORF">H8S17_11695</name>
</gene>
<feature type="transmembrane region" description="Helical" evidence="1">
    <location>
        <begin position="113"/>
        <end position="130"/>
    </location>
</feature>
<comment type="caution">
    <text evidence="2">The sequence shown here is derived from an EMBL/GenBank/DDBJ whole genome shotgun (WGS) entry which is preliminary data.</text>
</comment>
<evidence type="ECO:0008006" key="4">
    <source>
        <dbReference type="Google" id="ProtNLM"/>
    </source>
</evidence>
<keyword evidence="1" id="KW-0812">Transmembrane</keyword>
<dbReference type="RefSeq" id="WP_186867450.1">
    <property type="nucleotide sequence ID" value="NZ_JACOPH010000011.1"/>
</dbReference>
<feature type="transmembrane region" description="Helical" evidence="1">
    <location>
        <begin position="42"/>
        <end position="66"/>
    </location>
</feature>
<organism evidence="2 3">
    <name type="scientific">Roseburia zhanii</name>
    <dbReference type="NCBI Taxonomy" id="2763064"/>
    <lineage>
        <taxon>Bacteria</taxon>
        <taxon>Bacillati</taxon>
        <taxon>Bacillota</taxon>
        <taxon>Clostridia</taxon>
        <taxon>Lachnospirales</taxon>
        <taxon>Lachnospiraceae</taxon>
        <taxon>Roseburia</taxon>
    </lineage>
</organism>
<accession>A0A923LS24</accession>
<evidence type="ECO:0000256" key="1">
    <source>
        <dbReference type="SAM" id="Phobius"/>
    </source>
</evidence>
<feature type="transmembrane region" description="Helical" evidence="1">
    <location>
        <begin position="7"/>
        <end position="30"/>
    </location>
</feature>
<keyword evidence="3" id="KW-1185">Reference proteome</keyword>
<dbReference type="AlphaFoldDB" id="A0A923LS24"/>
<name>A0A923LS24_9FIRM</name>
<proteinExistence type="predicted"/>
<sequence>MKKESELFEIVIETVTALAILIYIGLQIYYAHTYESSITVVVYHFLPVLFLYIGMTILQIFPEYLNGIKSEPLKGMVRVYAVRMVRINKMFLIIGMLLPSVADALGIRMNPAYSLLLMGCVLGTIVYYLYKIYQYNKKQGGK</sequence>
<evidence type="ECO:0000313" key="3">
    <source>
        <dbReference type="Proteomes" id="UP000606720"/>
    </source>
</evidence>
<dbReference type="EMBL" id="JACOPH010000011">
    <property type="protein sequence ID" value="MBC5714853.1"/>
    <property type="molecule type" value="Genomic_DNA"/>
</dbReference>
<feature type="transmembrane region" description="Helical" evidence="1">
    <location>
        <begin position="87"/>
        <end position="107"/>
    </location>
</feature>